<dbReference type="Gene3D" id="2.40.10.220">
    <property type="entry name" value="predicted glycosyltransferase like domains"/>
    <property type="match status" value="1"/>
</dbReference>
<dbReference type="EMBL" id="CP006694">
    <property type="protein sequence ID" value="EKT87665.1"/>
    <property type="molecule type" value="Genomic_DNA"/>
</dbReference>
<accession>K8YDV0</accession>
<dbReference type="GO" id="GO:0035438">
    <property type="term" value="F:cyclic-di-GMP binding"/>
    <property type="evidence" value="ECO:0007669"/>
    <property type="project" value="InterPro"/>
</dbReference>
<sequence length="156" mass="18502">MWEFPRLRFWTNFKKNLDFDFHFLKNFLLFRSIWVILDCIMQIEMGQQKKVAIDVFTDKRFYKRFRKNNLVKMVFGKNEILGNLEDMSMIGASISSREEILLGERVKFMSPLLSTEIEADIIRKDLVQETYKYGLMFHDLSDAVIAEILNKIASAD</sequence>
<dbReference type="AlphaFoldDB" id="K8YDV0"/>
<dbReference type="SUPFAM" id="SSF141371">
    <property type="entry name" value="PilZ domain-like"/>
    <property type="match status" value="1"/>
</dbReference>
<dbReference type="InterPro" id="IPR009875">
    <property type="entry name" value="PilZ_domain"/>
</dbReference>
<evidence type="ECO:0000259" key="1">
    <source>
        <dbReference type="Pfam" id="PF07238"/>
    </source>
</evidence>
<dbReference type="KEGG" id="lst:LSS_06105"/>
<dbReference type="Proteomes" id="UP000035800">
    <property type="component" value="Chromosome I"/>
</dbReference>
<dbReference type="PATRIC" id="fig|758847.3.peg.1280"/>
<proteinExistence type="predicted"/>
<protein>
    <recommendedName>
        <fullName evidence="1">PilZ domain-containing protein</fullName>
    </recommendedName>
</protein>
<reference evidence="2 3" key="1">
    <citation type="journal article" date="2012" name="Gene">
        <title>Sequence of Leptospira santarosai serovar Shermani genome and prediction of virulence-associated genes.</title>
        <authorList>
            <person name="Chou L.F."/>
            <person name="Chen Y.T."/>
            <person name="Lu C.W."/>
            <person name="Ko Y.C."/>
            <person name="Tang C.Y."/>
            <person name="Pan M.J."/>
            <person name="Tian Y.C."/>
            <person name="Chiu C.H."/>
            <person name="Hung C.C."/>
            <person name="Yang C.W."/>
        </authorList>
    </citation>
    <scope>NUCLEOTIDE SEQUENCE [LARGE SCALE GENOMIC DNA]</scope>
    <source>
        <strain evidence="2">LT 821</strain>
    </source>
</reference>
<reference evidence="2 3" key="2">
    <citation type="journal article" date="2014" name="Emerg. Microbes Infect.">
        <title>Potential impact on kidney infection: a whole-genome analysis of Leptospira santarosai serovar Shermani.</title>
        <authorList>
            <person name="Chou L.F."/>
            <person name="Chen T.W."/>
            <person name="Ko Y.C."/>
            <person name="Pan M.J."/>
            <person name="Tian Y.C."/>
            <person name="Chiu C.H."/>
            <person name="Tang P."/>
            <person name="Hung C.C."/>
            <person name="Yang C.W."/>
        </authorList>
    </citation>
    <scope>NUCLEOTIDE SEQUENCE</scope>
    <source>
        <strain evidence="2 3">LT 821</strain>
    </source>
</reference>
<feature type="domain" description="PilZ" evidence="1">
    <location>
        <begin position="58"/>
        <end position="151"/>
    </location>
</feature>
<evidence type="ECO:0000313" key="2">
    <source>
        <dbReference type="EMBL" id="EKT87665.1"/>
    </source>
</evidence>
<gene>
    <name evidence="2" type="ORF">LSS_06105</name>
</gene>
<organism evidence="2 3">
    <name type="scientific">Leptospira santarosai serovar Shermani str. LT 821</name>
    <dbReference type="NCBI Taxonomy" id="758847"/>
    <lineage>
        <taxon>Bacteria</taxon>
        <taxon>Pseudomonadati</taxon>
        <taxon>Spirochaetota</taxon>
        <taxon>Spirochaetia</taxon>
        <taxon>Leptospirales</taxon>
        <taxon>Leptospiraceae</taxon>
        <taxon>Leptospira</taxon>
    </lineage>
</organism>
<evidence type="ECO:0000313" key="3">
    <source>
        <dbReference type="Proteomes" id="UP000035800"/>
    </source>
</evidence>
<name>K8YDV0_9LEPT</name>
<dbReference type="Pfam" id="PF07238">
    <property type="entry name" value="PilZ"/>
    <property type="match status" value="1"/>
</dbReference>